<evidence type="ECO:0000256" key="1">
    <source>
        <dbReference type="ARBA" id="ARBA00008887"/>
    </source>
</evidence>
<feature type="non-terminal residue" evidence="2">
    <location>
        <position position="99"/>
    </location>
</feature>
<dbReference type="AlphaFoldDB" id="A0AAW0WEL9"/>
<gene>
    <name evidence="2" type="ORF">OTU49_010703</name>
</gene>
<dbReference type="InterPro" id="IPR026983">
    <property type="entry name" value="DHC"/>
</dbReference>
<dbReference type="Proteomes" id="UP001445076">
    <property type="component" value="Unassembled WGS sequence"/>
</dbReference>
<evidence type="ECO:0000313" key="3">
    <source>
        <dbReference type="Proteomes" id="UP001445076"/>
    </source>
</evidence>
<accession>A0AAW0WEL9</accession>
<feature type="non-terminal residue" evidence="2">
    <location>
        <position position="1"/>
    </location>
</feature>
<dbReference type="Gene3D" id="3.40.50.300">
    <property type="entry name" value="P-loop containing nucleotide triphosphate hydrolases"/>
    <property type="match status" value="1"/>
</dbReference>
<proteinExistence type="inferred from homology"/>
<sequence>GEHIWLVLDGPVDAIWIENLNSVLDDNRTLTLANGDRIPMAPACKVIFEPANIDNASPATVSRNGMVYMSSSGLDWQPLFQAWVKTRPHHEQGILNELF</sequence>
<comment type="similarity">
    <text evidence="1">Belongs to the dynein heavy chain family.</text>
</comment>
<organism evidence="2 3">
    <name type="scientific">Cherax quadricarinatus</name>
    <name type="common">Australian red claw crayfish</name>
    <dbReference type="NCBI Taxonomy" id="27406"/>
    <lineage>
        <taxon>Eukaryota</taxon>
        <taxon>Metazoa</taxon>
        <taxon>Ecdysozoa</taxon>
        <taxon>Arthropoda</taxon>
        <taxon>Crustacea</taxon>
        <taxon>Multicrustacea</taxon>
        <taxon>Malacostraca</taxon>
        <taxon>Eumalacostraca</taxon>
        <taxon>Eucarida</taxon>
        <taxon>Decapoda</taxon>
        <taxon>Pleocyemata</taxon>
        <taxon>Astacidea</taxon>
        <taxon>Parastacoidea</taxon>
        <taxon>Parastacidae</taxon>
        <taxon>Cherax</taxon>
    </lineage>
</organism>
<dbReference type="EMBL" id="JARKIK010000082">
    <property type="protein sequence ID" value="KAK8725710.1"/>
    <property type="molecule type" value="Genomic_DNA"/>
</dbReference>
<protein>
    <recommendedName>
        <fullName evidence="4">Dynein heavy chain</fullName>
    </recommendedName>
</protein>
<name>A0AAW0WEL9_CHEQU</name>
<evidence type="ECO:0008006" key="4">
    <source>
        <dbReference type="Google" id="ProtNLM"/>
    </source>
</evidence>
<reference evidence="2 3" key="1">
    <citation type="journal article" date="2024" name="BMC Genomics">
        <title>Genome assembly of redclaw crayfish (Cherax quadricarinatus) provides insights into its immune adaptation and hypoxia tolerance.</title>
        <authorList>
            <person name="Liu Z."/>
            <person name="Zheng J."/>
            <person name="Li H."/>
            <person name="Fang K."/>
            <person name="Wang S."/>
            <person name="He J."/>
            <person name="Zhou D."/>
            <person name="Weng S."/>
            <person name="Chi M."/>
            <person name="Gu Z."/>
            <person name="He J."/>
            <person name="Li F."/>
            <person name="Wang M."/>
        </authorList>
    </citation>
    <scope>NUCLEOTIDE SEQUENCE [LARGE SCALE GENOMIC DNA]</scope>
    <source>
        <strain evidence="2">ZL_2023a</strain>
    </source>
</reference>
<dbReference type="InterPro" id="IPR027417">
    <property type="entry name" value="P-loop_NTPase"/>
</dbReference>
<dbReference type="PANTHER" id="PTHR46532:SF4">
    <property type="entry name" value="AAA+ ATPASE DOMAIN-CONTAINING PROTEIN"/>
    <property type="match status" value="1"/>
</dbReference>
<comment type="caution">
    <text evidence="2">The sequence shown here is derived from an EMBL/GenBank/DDBJ whole genome shotgun (WGS) entry which is preliminary data.</text>
</comment>
<dbReference type="GO" id="GO:0045505">
    <property type="term" value="F:dynein intermediate chain binding"/>
    <property type="evidence" value="ECO:0007669"/>
    <property type="project" value="InterPro"/>
</dbReference>
<dbReference type="GO" id="GO:0051959">
    <property type="term" value="F:dynein light intermediate chain binding"/>
    <property type="evidence" value="ECO:0007669"/>
    <property type="project" value="InterPro"/>
</dbReference>
<keyword evidence="3" id="KW-1185">Reference proteome</keyword>
<dbReference type="PANTHER" id="PTHR46532">
    <property type="entry name" value="MALE FERTILITY FACTOR KL5"/>
    <property type="match status" value="1"/>
</dbReference>
<dbReference type="GO" id="GO:0007018">
    <property type="term" value="P:microtubule-based movement"/>
    <property type="evidence" value="ECO:0007669"/>
    <property type="project" value="InterPro"/>
</dbReference>
<dbReference type="GO" id="GO:0005858">
    <property type="term" value="C:axonemal dynein complex"/>
    <property type="evidence" value="ECO:0007669"/>
    <property type="project" value="TreeGrafter"/>
</dbReference>
<evidence type="ECO:0000313" key="2">
    <source>
        <dbReference type="EMBL" id="KAK8725710.1"/>
    </source>
</evidence>